<reference evidence="2 3" key="1">
    <citation type="submission" date="2024-04" db="EMBL/GenBank/DDBJ databases">
        <title>Draft genome sequence of Sessilibacter corallicola NBRC 116591.</title>
        <authorList>
            <person name="Miyakawa T."/>
            <person name="Kusuya Y."/>
            <person name="Miura T."/>
        </authorList>
    </citation>
    <scope>NUCLEOTIDE SEQUENCE [LARGE SCALE GENOMIC DNA]</scope>
    <source>
        <strain evidence="2 3">KU-00831-HH</strain>
    </source>
</reference>
<dbReference type="RefSeq" id="WP_353304206.1">
    <property type="nucleotide sequence ID" value="NZ_BAABWN010000014.1"/>
</dbReference>
<feature type="domain" description="Helix-turn-helix" evidence="1">
    <location>
        <begin position="5"/>
        <end position="56"/>
    </location>
</feature>
<comment type="caution">
    <text evidence="2">The sequence shown here is derived from an EMBL/GenBank/DDBJ whole genome shotgun (WGS) entry which is preliminary data.</text>
</comment>
<proteinExistence type="predicted"/>
<evidence type="ECO:0000313" key="3">
    <source>
        <dbReference type="Proteomes" id="UP001465153"/>
    </source>
</evidence>
<evidence type="ECO:0000259" key="1">
    <source>
        <dbReference type="Pfam" id="PF12728"/>
    </source>
</evidence>
<protein>
    <recommendedName>
        <fullName evidence="1">Helix-turn-helix domain-containing protein</fullName>
    </recommendedName>
</protein>
<gene>
    <name evidence="2" type="ORF">NBRC116591_35640</name>
</gene>
<dbReference type="Pfam" id="PF12728">
    <property type="entry name" value="HTH_17"/>
    <property type="match status" value="1"/>
</dbReference>
<dbReference type="InterPro" id="IPR009061">
    <property type="entry name" value="DNA-bd_dom_put_sf"/>
</dbReference>
<evidence type="ECO:0000313" key="2">
    <source>
        <dbReference type="EMBL" id="GAA6169753.1"/>
    </source>
</evidence>
<accession>A0ABQ0ADN4</accession>
<organism evidence="2 3">
    <name type="scientific">Sessilibacter corallicola</name>
    <dbReference type="NCBI Taxonomy" id="2904075"/>
    <lineage>
        <taxon>Bacteria</taxon>
        <taxon>Pseudomonadati</taxon>
        <taxon>Pseudomonadota</taxon>
        <taxon>Gammaproteobacteria</taxon>
        <taxon>Cellvibrionales</taxon>
        <taxon>Cellvibrionaceae</taxon>
        <taxon>Sessilibacter</taxon>
    </lineage>
</organism>
<dbReference type="Proteomes" id="UP001465153">
    <property type="component" value="Unassembled WGS sequence"/>
</dbReference>
<dbReference type="InterPro" id="IPR041657">
    <property type="entry name" value="HTH_17"/>
</dbReference>
<dbReference type="EMBL" id="BAABWN010000014">
    <property type="protein sequence ID" value="GAA6169753.1"/>
    <property type="molecule type" value="Genomic_DNA"/>
</dbReference>
<name>A0ABQ0ADN4_9GAMM</name>
<sequence>MNRHLLTTKQAADILGVSQSFLERDRWAGAQIPFVRVGKRSVRYRNKDIDAFIESRVFSSTSSYSEQEKSVQA</sequence>
<keyword evidence="3" id="KW-1185">Reference proteome</keyword>
<dbReference type="SUPFAM" id="SSF46955">
    <property type="entry name" value="Putative DNA-binding domain"/>
    <property type="match status" value="1"/>
</dbReference>